<reference evidence="4" key="1">
    <citation type="journal article" date="2020" name="Stud. Mycol.">
        <title>101 Dothideomycetes genomes: a test case for predicting lifestyles and emergence of pathogens.</title>
        <authorList>
            <person name="Haridas S."/>
            <person name="Albert R."/>
            <person name="Binder M."/>
            <person name="Bloem J."/>
            <person name="Labutti K."/>
            <person name="Salamov A."/>
            <person name="Andreopoulos B."/>
            <person name="Baker S."/>
            <person name="Barry K."/>
            <person name="Bills G."/>
            <person name="Bluhm B."/>
            <person name="Cannon C."/>
            <person name="Castanera R."/>
            <person name="Culley D."/>
            <person name="Daum C."/>
            <person name="Ezra D."/>
            <person name="Gonzalez J."/>
            <person name="Henrissat B."/>
            <person name="Kuo A."/>
            <person name="Liang C."/>
            <person name="Lipzen A."/>
            <person name="Lutzoni F."/>
            <person name="Magnuson J."/>
            <person name="Mondo S."/>
            <person name="Nolan M."/>
            <person name="Ohm R."/>
            <person name="Pangilinan J."/>
            <person name="Park H.-J."/>
            <person name="Ramirez L."/>
            <person name="Alfaro M."/>
            <person name="Sun H."/>
            <person name="Tritt A."/>
            <person name="Yoshinaga Y."/>
            <person name="Zwiers L.-H."/>
            <person name="Turgeon B."/>
            <person name="Goodwin S."/>
            <person name="Spatafora J."/>
            <person name="Crous P."/>
            <person name="Grigoriev I."/>
        </authorList>
    </citation>
    <scope>NUCLEOTIDE SEQUENCE</scope>
    <source>
        <strain evidence="4">SCOH1-5</strain>
    </source>
</reference>
<feature type="repeat" description="ANK" evidence="3">
    <location>
        <begin position="174"/>
        <end position="203"/>
    </location>
</feature>
<accession>A0A6A6F994</accession>
<organism evidence="4 5">
    <name type="scientific">Cercospora zeae-maydis SCOH1-5</name>
    <dbReference type="NCBI Taxonomy" id="717836"/>
    <lineage>
        <taxon>Eukaryota</taxon>
        <taxon>Fungi</taxon>
        <taxon>Dikarya</taxon>
        <taxon>Ascomycota</taxon>
        <taxon>Pezizomycotina</taxon>
        <taxon>Dothideomycetes</taxon>
        <taxon>Dothideomycetidae</taxon>
        <taxon>Mycosphaerellales</taxon>
        <taxon>Mycosphaerellaceae</taxon>
        <taxon>Cercospora</taxon>
    </lineage>
</organism>
<dbReference type="InterPro" id="IPR036770">
    <property type="entry name" value="Ankyrin_rpt-contain_sf"/>
</dbReference>
<evidence type="ECO:0000256" key="3">
    <source>
        <dbReference type="PROSITE-ProRule" id="PRU00023"/>
    </source>
</evidence>
<dbReference type="PROSITE" id="PS50088">
    <property type="entry name" value="ANK_REPEAT"/>
    <property type="match status" value="2"/>
</dbReference>
<proteinExistence type="predicted"/>
<dbReference type="SUPFAM" id="SSF48403">
    <property type="entry name" value="Ankyrin repeat"/>
    <property type="match status" value="1"/>
</dbReference>
<dbReference type="EMBL" id="ML992684">
    <property type="protein sequence ID" value="KAF2209962.1"/>
    <property type="molecule type" value="Genomic_DNA"/>
</dbReference>
<keyword evidence="1" id="KW-0677">Repeat</keyword>
<evidence type="ECO:0000256" key="2">
    <source>
        <dbReference type="ARBA" id="ARBA00023043"/>
    </source>
</evidence>
<evidence type="ECO:0000256" key="1">
    <source>
        <dbReference type="ARBA" id="ARBA00022737"/>
    </source>
</evidence>
<sequence>LLGAVLSGSQELVRMLLDAGVPIDLANVKAAIKQKSLSVLSLCLQHGWSINEAEDWCIPPLLSYAVTTDPDESLIGWFLENGADPNARCQLDITPLSTAVEGAPLAIIEQLFAHCPPSTCFHGQLLHWAARRISNDAEDVVRLVLERCQPDLNKILYKDDAFSYEVRKVVGLGTALHEAARSGHPSVVRLLIQRGTDVTIRDSRGKTALEVAE</sequence>
<dbReference type="OrthoDB" id="3647333at2759"/>
<protein>
    <submittedName>
        <fullName evidence="4">Uncharacterized protein</fullName>
    </submittedName>
</protein>
<gene>
    <name evidence="4" type="ORF">CERZMDRAFT_10564</name>
</gene>
<dbReference type="Gene3D" id="1.25.40.20">
    <property type="entry name" value="Ankyrin repeat-containing domain"/>
    <property type="match status" value="2"/>
</dbReference>
<dbReference type="Proteomes" id="UP000799539">
    <property type="component" value="Unassembled WGS sequence"/>
</dbReference>
<evidence type="ECO:0000313" key="5">
    <source>
        <dbReference type="Proteomes" id="UP000799539"/>
    </source>
</evidence>
<keyword evidence="5" id="KW-1185">Reference proteome</keyword>
<dbReference type="AlphaFoldDB" id="A0A6A6F994"/>
<feature type="non-terminal residue" evidence="4">
    <location>
        <position position="213"/>
    </location>
</feature>
<feature type="non-terminal residue" evidence="4">
    <location>
        <position position="1"/>
    </location>
</feature>
<evidence type="ECO:0000313" key="4">
    <source>
        <dbReference type="EMBL" id="KAF2209962.1"/>
    </source>
</evidence>
<dbReference type="Pfam" id="PF00023">
    <property type="entry name" value="Ank"/>
    <property type="match status" value="1"/>
</dbReference>
<feature type="repeat" description="ANK" evidence="3">
    <location>
        <begin position="1"/>
        <end position="28"/>
    </location>
</feature>
<dbReference type="PANTHER" id="PTHR24198:SF165">
    <property type="entry name" value="ANKYRIN REPEAT-CONTAINING PROTEIN-RELATED"/>
    <property type="match status" value="1"/>
</dbReference>
<name>A0A6A6F994_9PEZI</name>
<dbReference type="InterPro" id="IPR002110">
    <property type="entry name" value="Ankyrin_rpt"/>
</dbReference>
<keyword evidence="2 3" id="KW-0040">ANK repeat</keyword>
<dbReference type="PROSITE" id="PS50297">
    <property type="entry name" value="ANK_REP_REGION"/>
    <property type="match status" value="1"/>
</dbReference>
<dbReference type="SMART" id="SM00248">
    <property type="entry name" value="ANK"/>
    <property type="match status" value="4"/>
</dbReference>
<dbReference type="PANTHER" id="PTHR24198">
    <property type="entry name" value="ANKYRIN REPEAT AND PROTEIN KINASE DOMAIN-CONTAINING PROTEIN"/>
    <property type="match status" value="1"/>
</dbReference>